<dbReference type="InterPro" id="IPR036397">
    <property type="entry name" value="RNaseH_sf"/>
</dbReference>
<evidence type="ECO:0000259" key="2">
    <source>
        <dbReference type="Pfam" id="PF13966"/>
    </source>
</evidence>
<gene>
    <name evidence="3" type="ORF">Gorai_013373</name>
</gene>
<dbReference type="Pfam" id="PF13456">
    <property type="entry name" value="RVT_3"/>
    <property type="match status" value="1"/>
</dbReference>
<evidence type="ECO:0000313" key="3">
    <source>
        <dbReference type="EMBL" id="MBA0596557.1"/>
    </source>
</evidence>
<protein>
    <recommendedName>
        <fullName evidence="5">RNase H type-1 domain-containing protein</fullName>
    </recommendedName>
</protein>
<feature type="domain" description="Reverse transcriptase zinc-binding" evidence="2">
    <location>
        <begin position="73"/>
        <end position="159"/>
    </location>
</feature>
<comment type="caution">
    <text evidence="3">The sequence shown here is derived from an EMBL/GenBank/DDBJ whole genome shotgun (WGS) entry which is preliminary data.</text>
</comment>
<dbReference type="Gene3D" id="3.30.420.10">
    <property type="entry name" value="Ribonuclease H-like superfamily/Ribonuclease H"/>
    <property type="match status" value="1"/>
</dbReference>
<sequence length="328" mass="37663">MESLNGDALNAAIPNVHESQVSDLWYADHQRWNKERVKMLYGDYMGDQICKFPLTVNGSNDRILWFHNPYGYFTSKMAYSWLLLQQVGFGPHRAYWRVIWKLKMLPKIRVFAWRVGHEISSTNIKIASICHGFQKACPRCGACDETLICAFKDCPNAKSVLTIFALDNRLLVKKGKEDDARVVWERANSLSNDFRIHNLVNEPLIPSAPAHQQWRKHPRDFIKVNFDAAVSPNKTGYGVIMRDEDGFVIGGGRSFKEEDLTGEWAEIFTFEESVKLARAMNFSKAVFETDCTSLANKGNRRNLDITIMGTRIKEIFYSLAKFYCVSIR</sequence>
<dbReference type="InterPro" id="IPR002156">
    <property type="entry name" value="RNaseH_domain"/>
</dbReference>
<dbReference type="Pfam" id="PF13966">
    <property type="entry name" value="zf-RVT"/>
    <property type="match status" value="1"/>
</dbReference>
<name>A0A7J8Q4W5_GOSRA</name>
<dbReference type="InterPro" id="IPR052929">
    <property type="entry name" value="RNase_H-like_EbsB-rel"/>
</dbReference>
<dbReference type="GO" id="GO:0003676">
    <property type="term" value="F:nucleic acid binding"/>
    <property type="evidence" value="ECO:0007669"/>
    <property type="project" value="InterPro"/>
</dbReference>
<proteinExistence type="predicted"/>
<dbReference type="PANTHER" id="PTHR47074">
    <property type="entry name" value="BNAC02G40300D PROTEIN"/>
    <property type="match status" value="1"/>
</dbReference>
<dbReference type="PANTHER" id="PTHR47074:SF48">
    <property type="entry name" value="POLYNUCLEOTIDYL TRANSFERASE, RIBONUCLEASE H-LIKE SUPERFAMILY PROTEIN"/>
    <property type="match status" value="1"/>
</dbReference>
<accession>A0A7J8Q4W5</accession>
<evidence type="ECO:0000259" key="1">
    <source>
        <dbReference type="Pfam" id="PF13456"/>
    </source>
</evidence>
<feature type="domain" description="RNase H type-1" evidence="1">
    <location>
        <begin position="225"/>
        <end position="321"/>
    </location>
</feature>
<dbReference type="Proteomes" id="UP000593578">
    <property type="component" value="Unassembled WGS sequence"/>
</dbReference>
<dbReference type="AlphaFoldDB" id="A0A7J8Q4W5"/>
<dbReference type="InterPro" id="IPR026960">
    <property type="entry name" value="RVT-Znf"/>
</dbReference>
<evidence type="ECO:0008006" key="5">
    <source>
        <dbReference type="Google" id="ProtNLM"/>
    </source>
</evidence>
<organism evidence="3 4">
    <name type="scientific">Gossypium raimondii</name>
    <name type="common">Peruvian cotton</name>
    <name type="synonym">Gossypium klotzschianum subsp. raimondii</name>
    <dbReference type="NCBI Taxonomy" id="29730"/>
    <lineage>
        <taxon>Eukaryota</taxon>
        <taxon>Viridiplantae</taxon>
        <taxon>Streptophyta</taxon>
        <taxon>Embryophyta</taxon>
        <taxon>Tracheophyta</taxon>
        <taxon>Spermatophyta</taxon>
        <taxon>Magnoliopsida</taxon>
        <taxon>eudicotyledons</taxon>
        <taxon>Gunneridae</taxon>
        <taxon>Pentapetalae</taxon>
        <taxon>rosids</taxon>
        <taxon>malvids</taxon>
        <taxon>Malvales</taxon>
        <taxon>Malvaceae</taxon>
        <taxon>Malvoideae</taxon>
        <taxon>Gossypium</taxon>
    </lineage>
</organism>
<dbReference type="EMBL" id="JABEZZ010000009">
    <property type="protein sequence ID" value="MBA0596557.1"/>
    <property type="molecule type" value="Genomic_DNA"/>
</dbReference>
<reference evidence="3 4" key="1">
    <citation type="journal article" date="2019" name="Genome Biol. Evol.">
        <title>Insights into the evolution of the New World diploid cottons (Gossypium, subgenus Houzingenia) based on genome sequencing.</title>
        <authorList>
            <person name="Grover C.E."/>
            <person name="Arick M.A. 2nd"/>
            <person name="Thrash A."/>
            <person name="Conover J.L."/>
            <person name="Sanders W.S."/>
            <person name="Peterson D.G."/>
            <person name="Frelichowski J.E."/>
            <person name="Scheffler J.A."/>
            <person name="Scheffler B.E."/>
            <person name="Wendel J.F."/>
        </authorList>
    </citation>
    <scope>NUCLEOTIDE SEQUENCE [LARGE SCALE GENOMIC DNA]</scope>
    <source>
        <strain evidence="3">8</strain>
        <tissue evidence="3">Leaf</tissue>
    </source>
</reference>
<evidence type="ECO:0000313" key="4">
    <source>
        <dbReference type="Proteomes" id="UP000593578"/>
    </source>
</evidence>
<dbReference type="GO" id="GO:0004523">
    <property type="term" value="F:RNA-DNA hybrid ribonuclease activity"/>
    <property type="evidence" value="ECO:0007669"/>
    <property type="project" value="InterPro"/>
</dbReference>